<keyword evidence="1" id="KW-1133">Transmembrane helix</keyword>
<keyword evidence="1" id="KW-0812">Transmembrane</keyword>
<dbReference type="RefSeq" id="WP_010737152.1">
    <property type="nucleotide sequence ID" value="NZ_AP027299.1"/>
</dbReference>
<dbReference type="Proteomes" id="UP000352698">
    <property type="component" value="Unassembled WGS sequence"/>
</dbReference>
<keyword evidence="1" id="KW-0472">Membrane</keyword>
<reference evidence="2 3" key="1">
    <citation type="submission" date="2019-05" db="EMBL/GenBank/DDBJ databases">
        <authorList>
            <consortium name="Pathogen Informatics"/>
        </authorList>
    </citation>
    <scope>NUCLEOTIDE SEQUENCE [LARGE SCALE GENOMIC DNA]</scope>
    <source>
        <strain evidence="2 3">NCTC12204</strain>
    </source>
</reference>
<sequence>MKDRKLLLFLSLSIISSLAVLNVTKDILYGLSCFVLSWILYGIGMNRKNKQ</sequence>
<comment type="caution">
    <text evidence="2">The sequence shown here is derived from an EMBL/GenBank/DDBJ whole genome shotgun (WGS) entry which is preliminary data.</text>
</comment>
<organism evidence="2 3">
    <name type="scientific">Enterococcus hirae</name>
    <dbReference type="NCBI Taxonomy" id="1354"/>
    <lineage>
        <taxon>Bacteria</taxon>
        <taxon>Bacillati</taxon>
        <taxon>Bacillota</taxon>
        <taxon>Bacilli</taxon>
        <taxon>Lactobacillales</taxon>
        <taxon>Enterococcaceae</taxon>
        <taxon>Enterococcus</taxon>
    </lineage>
</organism>
<dbReference type="AlphaFoldDB" id="A0A7Z9DKB3"/>
<evidence type="ECO:0000313" key="3">
    <source>
        <dbReference type="Proteomes" id="UP000352698"/>
    </source>
</evidence>
<feature type="transmembrane region" description="Helical" evidence="1">
    <location>
        <begin position="29"/>
        <end position="46"/>
    </location>
</feature>
<proteinExistence type="predicted"/>
<protein>
    <submittedName>
        <fullName evidence="2">Uncharacterized protein</fullName>
    </submittedName>
</protein>
<accession>A0A7Z9DKB3</accession>
<name>A0A7Z9DKB3_ENTHR</name>
<evidence type="ECO:0000256" key="1">
    <source>
        <dbReference type="SAM" id="Phobius"/>
    </source>
</evidence>
<dbReference type="EMBL" id="CABEEP010000001">
    <property type="protein sequence ID" value="VTQ67993.1"/>
    <property type="molecule type" value="Genomic_DNA"/>
</dbReference>
<evidence type="ECO:0000313" key="2">
    <source>
        <dbReference type="EMBL" id="VTQ67993.1"/>
    </source>
</evidence>
<gene>
    <name evidence="2" type="ORF">NCTC12204_02256</name>
</gene>